<protein>
    <submittedName>
        <fullName evidence="1">T cell receptor delta variable 1</fullName>
    </submittedName>
</protein>
<dbReference type="Ensembl" id="ENSVURT00010030221.1">
    <property type="protein sequence ID" value="ENSVURP00010026533.1"/>
    <property type="gene ID" value="ENSVURG00010020304.1"/>
</dbReference>
<keyword evidence="2" id="KW-1185">Reference proteome</keyword>
<dbReference type="InterPro" id="IPR013783">
    <property type="entry name" value="Ig-like_fold"/>
</dbReference>
<reference evidence="1" key="2">
    <citation type="submission" date="2025-08" db="UniProtKB">
        <authorList>
            <consortium name="Ensembl"/>
        </authorList>
    </citation>
    <scope>IDENTIFICATION</scope>
</reference>
<organism evidence="1 2">
    <name type="scientific">Vombatus ursinus</name>
    <name type="common">Common wombat</name>
    <dbReference type="NCBI Taxonomy" id="29139"/>
    <lineage>
        <taxon>Eukaryota</taxon>
        <taxon>Metazoa</taxon>
        <taxon>Chordata</taxon>
        <taxon>Craniata</taxon>
        <taxon>Vertebrata</taxon>
        <taxon>Euteleostomi</taxon>
        <taxon>Mammalia</taxon>
        <taxon>Metatheria</taxon>
        <taxon>Diprotodontia</taxon>
        <taxon>Vombatidae</taxon>
        <taxon>Vombatus</taxon>
    </lineage>
</organism>
<dbReference type="Proteomes" id="UP000314987">
    <property type="component" value="Unassembled WGS sequence"/>
</dbReference>
<proteinExistence type="predicted"/>
<accession>A0A4X2LR68</accession>
<sequence length="34" mass="3918">WKGRYSVNFQKTEKFINLNISASQLGDSAMYFCA</sequence>
<dbReference type="InterPro" id="IPR036179">
    <property type="entry name" value="Ig-like_dom_sf"/>
</dbReference>
<dbReference type="AlphaFoldDB" id="A0A4X2LR68"/>
<reference evidence="1" key="3">
    <citation type="submission" date="2025-09" db="UniProtKB">
        <authorList>
            <consortium name="Ensembl"/>
        </authorList>
    </citation>
    <scope>IDENTIFICATION</scope>
</reference>
<name>A0A4X2LR68_VOMUR</name>
<evidence type="ECO:0000313" key="1">
    <source>
        <dbReference type="Ensembl" id="ENSVURP00010026533.1"/>
    </source>
</evidence>
<dbReference type="SUPFAM" id="SSF48726">
    <property type="entry name" value="Immunoglobulin"/>
    <property type="match status" value="1"/>
</dbReference>
<reference evidence="2" key="1">
    <citation type="submission" date="2018-12" db="EMBL/GenBank/DDBJ databases">
        <authorList>
            <person name="Yazar S."/>
        </authorList>
    </citation>
    <scope>NUCLEOTIDE SEQUENCE [LARGE SCALE GENOMIC DNA]</scope>
</reference>
<dbReference type="Gene3D" id="2.60.40.10">
    <property type="entry name" value="Immunoglobulins"/>
    <property type="match status" value="1"/>
</dbReference>
<evidence type="ECO:0000313" key="2">
    <source>
        <dbReference type="Proteomes" id="UP000314987"/>
    </source>
</evidence>